<sequence length="1346" mass="147402">MAPSLFSISSVALACAGGVFANRYHLADTYDVTHNFFDKFNFMTHKDYNNGYVKYLSQEDAEKQGIAAYEDGEVYLGVDHKRIVKAGDVGRSSFRIESKTTFKHGLLIARFTHLPDNSCGSWPAFWTLGDLEWPNGGEVNMLEGWNMDKSNKPVIHVGPESKYGRCMIEGSNSTASIRSFNCDNQYENKQKNQYKFQGCGASDSKAPFADPKGGIYAMEWTSDFIKLYSWRTGSEPANVGQDSPDTSTWGMPSMFLKNENCDIDRHFTNQRIILDIAFCGNPVAQDVFWGQGCKAKTKEAVCADYVGKNPADFKDTYFRIKDIRYFQDSSKSTFSDSKSIESSATENGTTTDALTSPAEDSKLYEETATGNGTTNAPYAPEEDSKLVEESDAVNGKTDAPYAPEEDSKLDEEPAAANGTAYPPQAPMKDQKLGDQPALANKLELDEESLQGNATHSYQATPVDDSEPNKDAAAEDENAIADDMPVPSMTPDSSLSASSNKLNMSSQEADMSSSEADQSIDTELAPSDEMPEVETVTPNGPLSTKYENRPAGSSGWMMATNSEPMVASTVYSSCVVTVTSCPTTVTNCPNKVRVVTKMIPIYVYVCPASQVKNHNSGTDEHHDVGLPITPGSLQHYPEEESSNTDTEEPEEPLAPVTKKPQVENPDEEPVVPEPKKPLVANHDEESDLTNTNEDQSNYQGEPEEPLAPVTKKPQVENPDEAPVVPEPKKPQVENYDEESDLTNTNEDQSNYQGEPEEPLAPEPKKPQVANHYEESDLTNTNEDQSNYQGEPEEPLAPEPKKPQVENPDEEPVFPNPKEPGVPAEPVLPEPERTISTIYSTSVQTIKGCPSSVSNCPDRDNVQFVTSIVPSSTTICPVNTEQTPIVPAQSPINPEPEIPEQTPEPETAEPEISNQHIPETEETPEPYTPRPTGPETSEQHIPETEETPEPYTPRPAEPETSEQHIPETYETPEPYTPTPAEPETSEQHIPETEETPEPYTPRPAEPETSEQHIPETYETPEPYTPSPETSEQHIPETEETPEPYTPSPETPEQGTSESETTEQIIPESGTPEPETSEQFIPEAGTPEPETSEQFIPEAGTPQAETSEQIIPEAGTPEPEAPPPQMGISTVYKTSVQTISGCPATVTDCPNGNQIVTKTIPWRTTICPIEPGQTPPVPPQEPTPLPYESTNTIEEEPPTAPYPFKEPFSPPFQQPPSGANEPLPPNDQSNTIDENQPYYPEGGTTSNMPLPPPNDPSNTIEEEPPTEKPPSSPYGVPAYTTKEPSNTIEEEPPRNLPEQPEASVDSKIIWNDEPSQCTTGATVTETITSVFTVPGPLVTQYVSVCPGCK</sequence>
<dbReference type="GeneID" id="63717182"/>
<dbReference type="GO" id="GO:0009251">
    <property type="term" value="P:glucan catabolic process"/>
    <property type="evidence" value="ECO:0007669"/>
    <property type="project" value="TreeGrafter"/>
</dbReference>
<feature type="compositionally biased region" description="Low complexity" evidence="1">
    <location>
        <begin position="1014"/>
        <end position="1027"/>
    </location>
</feature>
<dbReference type="Proteomes" id="UP000076580">
    <property type="component" value="Chromosome 02"/>
</dbReference>
<evidence type="ECO:0000256" key="1">
    <source>
        <dbReference type="SAM" id="MobiDB-lite"/>
    </source>
</evidence>
<gene>
    <name evidence="4" type="ORF">DCS_04539</name>
</gene>
<keyword evidence="2" id="KW-0732">Signal</keyword>
<feature type="compositionally biased region" description="Pro residues" evidence="1">
    <location>
        <begin position="1170"/>
        <end position="1182"/>
    </location>
</feature>
<evidence type="ECO:0000313" key="4">
    <source>
        <dbReference type="EMBL" id="KYK57529.1"/>
    </source>
</evidence>
<feature type="compositionally biased region" description="Acidic residues" evidence="1">
    <location>
        <begin position="638"/>
        <end position="650"/>
    </location>
</feature>
<feature type="compositionally biased region" description="Polar residues" evidence="1">
    <location>
        <begin position="344"/>
        <end position="354"/>
    </location>
</feature>
<dbReference type="Gene3D" id="2.60.120.200">
    <property type="match status" value="1"/>
</dbReference>
<evidence type="ECO:0000259" key="3">
    <source>
        <dbReference type="PROSITE" id="PS51762"/>
    </source>
</evidence>
<dbReference type="InterPro" id="IPR050546">
    <property type="entry name" value="Glycosyl_Hydrlase_16"/>
</dbReference>
<dbReference type="PANTHER" id="PTHR10963:SF24">
    <property type="entry name" value="GLYCOSIDASE C21B10.07-RELATED"/>
    <property type="match status" value="1"/>
</dbReference>
<feature type="chain" id="PRO_5007580648" description="GH16 domain-containing protein" evidence="2">
    <location>
        <begin position="22"/>
        <end position="1346"/>
    </location>
</feature>
<dbReference type="SUPFAM" id="SSF49899">
    <property type="entry name" value="Concanavalin A-like lectins/glucanases"/>
    <property type="match status" value="1"/>
</dbReference>
<feature type="region of interest" description="Disordered" evidence="1">
    <location>
        <begin position="881"/>
        <end position="1125"/>
    </location>
</feature>
<dbReference type="STRING" id="98403.A0A151GKB0"/>
<feature type="compositionally biased region" description="Polar residues" evidence="1">
    <location>
        <begin position="776"/>
        <end position="787"/>
    </location>
</feature>
<dbReference type="InterPro" id="IPR000757">
    <property type="entry name" value="Beta-glucanase-like"/>
</dbReference>
<feature type="compositionally biased region" description="Acidic residues" evidence="1">
    <location>
        <begin position="403"/>
        <end position="413"/>
    </location>
</feature>
<dbReference type="Pfam" id="PF26113">
    <property type="entry name" value="GH16_XgeA"/>
    <property type="match status" value="1"/>
</dbReference>
<dbReference type="PANTHER" id="PTHR10963">
    <property type="entry name" value="GLYCOSYL HYDROLASE-RELATED"/>
    <property type="match status" value="1"/>
</dbReference>
<feature type="domain" description="GH16" evidence="3">
    <location>
        <begin position="27"/>
        <end position="291"/>
    </location>
</feature>
<feature type="compositionally biased region" description="Polar residues" evidence="1">
    <location>
        <begin position="687"/>
        <end position="698"/>
    </location>
</feature>
<name>A0A151GKB0_DRECN</name>
<dbReference type="InterPro" id="IPR013320">
    <property type="entry name" value="ConA-like_dom_sf"/>
</dbReference>
<feature type="signal peptide" evidence="2">
    <location>
        <begin position="1"/>
        <end position="21"/>
    </location>
</feature>
<dbReference type="GO" id="GO:0004553">
    <property type="term" value="F:hydrolase activity, hydrolyzing O-glycosyl compounds"/>
    <property type="evidence" value="ECO:0007669"/>
    <property type="project" value="InterPro"/>
</dbReference>
<protein>
    <recommendedName>
        <fullName evidence="3">GH16 domain-containing protein</fullName>
    </recommendedName>
</protein>
<feature type="compositionally biased region" description="Polar residues" evidence="1">
    <location>
        <begin position="489"/>
        <end position="520"/>
    </location>
</feature>
<reference evidence="4 5" key="1">
    <citation type="journal article" date="2016" name="Sci. Rep.">
        <title>Insights into Adaptations to a Near-Obligate Nematode Endoparasitic Lifestyle from the Finished Genome of Drechmeria coniospora.</title>
        <authorList>
            <person name="Zhang L."/>
            <person name="Zhou Z."/>
            <person name="Guo Q."/>
            <person name="Fokkens L."/>
            <person name="Miskei M."/>
            <person name="Pocsi I."/>
            <person name="Zhang W."/>
            <person name="Chen M."/>
            <person name="Wang L."/>
            <person name="Sun Y."/>
            <person name="Donzelli B.G."/>
            <person name="Gibson D.M."/>
            <person name="Nelson D.R."/>
            <person name="Luo J.G."/>
            <person name="Rep M."/>
            <person name="Liu H."/>
            <person name="Yang S."/>
            <person name="Wang J."/>
            <person name="Krasnoff S.B."/>
            <person name="Xu Y."/>
            <person name="Molnar I."/>
            <person name="Lin M."/>
        </authorList>
    </citation>
    <scope>NUCLEOTIDE SEQUENCE [LARGE SCALE GENOMIC DNA]</scope>
    <source>
        <strain evidence="4 5">ARSEF 6962</strain>
    </source>
</reference>
<evidence type="ECO:0000313" key="5">
    <source>
        <dbReference type="Proteomes" id="UP000076580"/>
    </source>
</evidence>
<dbReference type="PRINTS" id="PR01217">
    <property type="entry name" value="PRICHEXTENSN"/>
</dbReference>
<accession>A0A151GKB0</accession>
<feature type="compositionally biased region" description="Low complexity" evidence="1">
    <location>
        <begin position="1048"/>
        <end position="1075"/>
    </location>
</feature>
<feature type="compositionally biased region" description="Polar residues" evidence="1">
    <location>
        <begin position="740"/>
        <end position="751"/>
    </location>
</feature>
<evidence type="ECO:0000256" key="2">
    <source>
        <dbReference type="SAM" id="SignalP"/>
    </source>
</evidence>
<feature type="region of interest" description="Disordered" evidence="1">
    <location>
        <begin position="333"/>
        <end position="547"/>
    </location>
</feature>
<organism evidence="4 5">
    <name type="scientific">Drechmeria coniospora</name>
    <name type="common">Nematophagous fungus</name>
    <name type="synonym">Meria coniospora</name>
    <dbReference type="NCBI Taxonomy" id="98403"/>
    <lineage>
        <taxon>Eukaryota</taxon>
        <taxon>Fungi</taxon>
        <taxon>Dikarya</taxon>
        <taxon>Ascomycota</taxon>
        <taxon>Pezizomycotina</taxon>
        <taxon>Sordariomycetes</taxon>
        <taxon>Hypocreomycetidae</taxon>
        <taxon>Hypocreales</taxon>
        <taxon>Ophiocordycipitaceae</taxon>
        <taxon>Drechmeria</taxon>
    </lineage>
</organism>
<dbReference type="EMBL" id="LAYC01000002">
    <property type="protein sequence ID" value="KYK57529.1"/>
    <property type="molecule type" value="Genomic_DNA"/>
</dbReference>
<feature type="region of interest" description="Disordered" evidence="1">
    <location>
        <begin position="1163"/>
        <end position="1305"/>
    </location>
</feature>
<feature type="region of interest" description="Disordered" evidence="1">
    <location>
        <begin position="613"/>
        <end position="829"/>
    </location>
</feature>
<dbReference type="CDD" id="cd02181">
    <property type="entry name" value="GH16_fungal_Lam16A_glucanase"/>
    <property type="match status" value="1"/>
</dbReference>
<proteinExistence type="predicted"/>
<feature type="compositionally biased region" description="Polar residues" evidence="1">
    <location>
        <begin position="449"/>
        <end position="459"/>
    </location>
</feature>
<feature type="compositionally biased region" description="Low complexity" evidence="1">
    <location>
        <begin position="333"/>
        <end position="343"/>
    </location>
</feature>
<keyword evidence="5" id="KW-1185">Reference proteome</keyword>
<dbReference type="InParanoid" id="A0A151GKB0"/>
<dbReference type="RefSeq" id="XP_040656881.1">
    <property type="nucleotide sequence ID" value="XM_040801848.1"/>
</dbReference>
<dbReference type="PROSITE" id="PS51762">
    <property type="entry name" value="GH16_2"/>
    <property type="match status" value="1"/>
</dbReference>
<comment type="caution">
    <text evidence="4">The sequence shown here is derived from an EMBL/GenBank/DDBJ whole genome shotgun (WGS) entry which is preliminary data.</text>
</comment>